<accession>A0ABY4FAX6</accession>
<feature type="transmembrane region" description="Helical" evidence="2">
    <location>
        <begin position="61"/>
        <end position="82"/>
    </location>
</feature>
<dbReference type="EMBL" id="CP095049">
    <property type="protein sequence ID" value="UOQ53830.1"/>
    <property type="molecule type" value="Genomic_DNA"/>
</dbReference>
<protein>
    <submittedName>
        <fullName evidence="3">Uncharacterized protein</fullName>
    </submittedName>
</protein>
<feature type="compositionally biased region" description="Basic and acidic residues" evidence="1">
    <location>
        <begin position="1"/>
        <end position="12"/>
    </location>
</feature>
<evidence type="ECO:0000256" key="1">
    <source>
        <dbReference type="SAM" id="MobiDB-lite"/>
    </source>
</evidence>
<keyword evidence="4" id="KW-1185">Reference proteome</keyword>
<name>A0ABY4FAX6_9BACT</name>
<proteinExistence type="predicted"/>
<feature type="transmembrane region" description="Helical" evidence="2">
    <location>
        <begin position="36"/>
        <end position="55"/>
    </location>
</feature>
<keyword evidence="2" id="KW-0472">Membrane</keyword>
<dbReference type="RefSeq" id="WP_244719691.1">
    <property type="nucleotide sequence ID" value="NZ_CP095049.1"/>
</dbReference>
<keyword evidence="2" id="KW-0812">Transmembrane</keyword>
<evidence type="ECO:0000313" key="3">
    <source>
        <dbReference type="EMBL" id="UOQ53830.1"/>
    </source>
</evidence>
<reference evidence="3 4" key="1">
    <citation type="submission" date="2022-04" db="EMBL/GenBank/DDBJ databases">
        <title>Hymenobacter sp. isolated from the air.</title>
        <authorList>
            <person name="Won M."/>
            <person name="Lee C.-M."/>
            <person name="Woen H.-Y."/>
            <person name="Kwon S.-W."/>
        </authorList>
    </citation>
    <scope>NUCLEOTIDE SEQUENCE [LARGE SCALE GENOMIC DNA]</scope>
    <source>
        <strain evidence="4">5116 S-27</strain>
    </source>
</reference>
<organism evidence="3 4">
    <name type="scientific">Hymenobacter cellulosivorans</name>
    <dbReference type="NCBI Taxonomy" id="2932249"/>
    <lineage>
        <taxon>Bacteria</taxon>
        <taxon>Pseudomonadati</taxon>
        <taxon>Bacteroidota</taxon>
        <taxon>Cytophagia</taxon>
        <taxon>Cytophagales</taxon>
        <taxon>Hymenobacteraceae</taxon>
        <taxon>Hymenobacter</taxon>
    </lineage>
</organism>
<evidence type="ECO:0000256" key="2">
    <source>
        <dbReference type="SAM" id="Phobius"/>
    </source>
</evidence>
<gene>
    <name evidence="3" type="ORF">MUN80_03485</name>
</gene>
<evidence type="ECO:0000313" key="4">
    <source>
        <dbReference type="Proteomes" id="UP000831785"/>
    </source>
</evidence>
<sequence>MPRPTLIREDQVHGLSPTASQQTRAPRQVLSAKGSFLQILGTAVFVAGIVLGVVTGGWAGFGIFALGSALALILAFWGSFIIDGELP</sequence>
<keyword evidence="2" id="KW-1133">Transmembrane helix</keyword>
<feature type="region of interest" description="Disordered" evidence="1">
    <location>
        <begin position="1"/>
        <end position="24"/>
    </location>
</feature>
<dbReference type="Proteomes" id="UP000831785">
    <property type="component" value="Chromosome"/>
</dbReference>